<dbReference type="GO" id="GO:0046872">
    <property type="term" value="F:metal ion binding"/>
    <property type="evidence" value="ECO:0007669"/>
    <property type="project" value="UniProtKB-KW"/>
</dbReference>
<accession>A0AAD2E085</accession>
<comment type="similarity">
    <text evidence="1">Belongs to the carbohydrate kinase PfkB family.</text>
</comment>
<dbReference type="Pfam" id="PF00294">
    <property type="entry name" value="PfkB"/>
    <property type="match status" value="2"/>
</dbReference>
<dbReference type="InterPro" id="IPR002173">
    <property type="entry name" value="Carboh/pur_kinase_PfkB_CS"/>
</dbReference>
<name>A0AAD2E085_9LAMI</name>
<dbReference type="Proteomes" id="UP000834106">
    <property type="component" value="Chromosome 10"/>
</dbReference>
<keyword evidence="2" id="KW-0808">Transferase</keyword>
<sequence length="416" mass="44653">MESKFMGFLRASHRGLHLSLDKGEQVLDDEAEPVVIGGMVLDINASSSMPANPRTTTPGKVLYALGGVARNVAECMSKLGTKPFMISTLGLDMAGNLLLEHWRSAGLSLEGIQKHQDIETAVVCNIFDGTGELLAAVASVESLEKFLTPKWIERFRSNICSAPVLMVDANLSPPALLASCRMATECETPVWFEPVSVAKSKRIASIAEYISFASPNEDELVAMANALSCQDKYLPVKRDCGSTKISIGSLFQMLKPAIWVLLEKGIRVVIVTLGSDGVFLCCKAVHGFKRRDFMGNKPHSFSRQLYSTVNSSCPPSRFVSSLPSNGRSLFFAVHFPALPASVVRLTGAGDCLVGGTISSFCAGLDIMQSVAVGIAAAKAAVETENNVPAEYVLAKITDDARAVYCDSNIVFCESKL</sequence>
<evidence type="ECO:0000313" key="7">
    <source>
        <dbReference type="Proteomes" id="UP000834106"/>
    </source>
</evidence>
<reference evidence="6" key="1">
    <citation type="submission" date="2023-05" db="EMBL/GenBank/DDBJ databases">
        <authorList>
            <person name="Huff M."/>
        </authorList>
    </citation>
    <scope>NUCLEOTIDE SEQUENCE</scope>
</reference>
<keyword evidence="7" id="KW-1185">Reference proteome</keyword>
<dbReference type="SUPFAM" id="SSF53613">
    <property type="entry name" value="Ribokinase-like"/>
    <property type="match status" value="1"/>
</dbReference>
<organism evidence="6 7">
    <name type="scientific">Fraxinus pennsylvanica</name>
    <dbReference type="NCBI Taxonomy" id="56036"/>
    <lineage>
        <taxon>Eukaryota</taxon>
        <taxon>Viridiplantae</taxon>
        <taxon>Streptophyta</taxon>
        <taxon>Embryophyta</taxon>
        <taxon>Tracheophyta</taxon>
        <taxon>Spermatophyta</taxon>
        <taxon>Magnoliopsida</taxon>
        <taxon>eudicotyledons</taxon>
        <taxon>Gunneridae</taxon>
        <taxon>Pentapetalae</taxon>
        <taxon>asterids</taxon>
        <taxon>lamiids</taxon>
        <taxon>Lamiales</taxon>
        <taxon>Oleaceae</taxon>
        <taxon>Oleeae</taxon>
        <taxon>Fraxinus</taxon>
    </lineage>
</organism>
<dbReference type="GO" id="GO:0004730">
    <property type="term" value="F:pseudouridylate synthase activity"/>
    <property type="evidence" value="ECO:0007669"/>
    <property type="project" value="TreeGrafter"/>
</dbReference>
<dbReference type="CDD" id="cd01941">
    <property type="entry name" value="YeiC_kinase_like"/>
    <property type="match status" value="1"/>
</dbReference>
<proteinExistence type="inferred from homology"/>
<dbReference type="PANTHER" id="PTHR42909:SF1">
    <property type="entry name" value="CARBOHYDRATE KINASE PFKB DOMAIN-CONTAINING PROTEIN"/>
    <property type="match status" value="1"/>
</dbReference>
<dbReference type="PROSITE" id="PS00583">
    <property type="entry name" value="PFKB_KINASES_1"/>
    <property type="match status" value="1"/>
</dbReference>
<keyword evidence="4" id="KW-0418">Kinase</keyword>
<evidence type="ECO:0000256" key="4">
    <source>
        <dbReference type="ARBA" id="ARBA00022777"/>
    </source>
</evidence>
<protein>
    <recommendedName>
        <fullName evidence="5">Carbohydrate kinase PfkB domain-containing protein</fullName>
    </recommendedName>
</protein>
<keyword evidence="3" id="KW-0479">Metal-binding</keyword>
<dbReference type="InterPro" id="IPR029056">
    <property type="entry name" value="Ribokinase-like"/>
</dbReference>
<evidence type="ECO:0000256" key="3">
    <source>
        <dbReference type="ARBA" id="ARBA00022723"/>
    </source>
</evidence>
<evidence type="ECO:0000256" key="2">
    <source>
        <dbReference type="ARBA" id="ARBA00022679"/>
    </source>
</evidence>
<evidence type="ECO:0000313" key="6">
    <source>
        <dbReference type="EMBL" id="CAI9769900.1"/>
    </source>
</evidence>
<dbReference type="PANTHER" id="PTHR42909">
    <property type="entry name" value="ZGC:136858"/>
    <property type="match status" value="1"/>
</dbReference>
<dbReference type="GO" id="GO:0016798">
    <property type="term" value="F:hydrolase activity, acting on glycosyl bonds"/>
    <property type="evidence" value="ECO:0007669"/>
    <property type="project" value="TreeGrafter"/>
</dbReference>
<dbReference type="EMBL" id="OU503045">
    <property type="protein sequence ID" value="CAI9769900.1"/>
    <property type="molecule type" value="Genomic_DNA"/>
</dbReference>
<evidence type="ECO:0000256" key="1">
    <source>
        <dbReference type="ARBA" id="ARBA00010688"/>
    </source>
</evidence>
<dbReference type="InterPro" id="IPR002139">
    <property type="entry name" value="Ribo/fructo_kinase"/>
</dbReference>
<evidence type="ECO:0000259" key="5">
    <source>
        <dbReference type="Pfam" id="PF00294"/>
    </source>
</evidence>
<gene>
    <name evidence="6" type="ORF">FPE_LOCUS16390</name>
</gene>
<dbReference type="GO" id="GO:0005737">
    <property type="term" value="C:cytoplasm"/>
    <property type="evidence" value="ECO:0007669"/>
    <property type="project" value="TreeGrafter"/>
</dbReference>
<dbReference type="AlphaFoldDB" id="A0AAD2E085"/>
<dbReference type="GO" id="GO:0016301">
    <property type="term" value="F:kinase activity"/>
    <property type="evidence" value="ECO:0007669"/>
    <property type="project" value="UniProtKB-KW"/>
</dbReference>
<dbReference type="PRINTS" id="PR00990">
    <property type="entry name" value="RIBOKINASE"/>
</dbReference>
<dbReference type="InterPro" id="IPR011611">
    <property type="entry name" value="PfkB_dom"/>
</dbReference>
<dbReference type="Gene3D" id="3.40.1190.20">
    <property type="match status" value="1"/>
</dbReference>
<feature type="domain" description="Carbohydrate kinase PfkB" evidence="5">
    <location>
        <begin position="34"/>
        <end position="281"/>
    </location>
</feature>
<feature type="domain" description="Carbohydrate kinase PfkB" evidence="5">
    <location>
        <begin position="310"/>
        <end position="384"/>
    </location>
</feature>